<dbReference type="AlphaFoldDB" id="A0A4Y2IWP0"/>
<protein>
    <submittedName>
        <fullName evidence="2">Uncharacterized protein</fullName>
    </submittedName>
</protein>
<evidence type="ECO:0000256" key="1">
    <source>
        <dbReference type="SAM" id="MobiDB-lite"/>
    </source>
</evidence>
<keyword evidence="3" id="KW-1185">Reference proteome</keyword>
<accession>A0A4Y2IWP0</accession>
<proteinExistence type="predicted"/>
<sequence length="122" mass="13055">MPVTPKEDVALRGPCERKVPIRGLEDSEVGTDLDLSGTLRAGGFSRFRDDSTEDPRRASGGLLHVKSCGMDEREKKCACPSQLPIFTQQAIECSRGQPAARAGASKCPAEFVLEGQNAGAKH</sequence>
<evidence type="ECO:0000313" key="2">
    <source>
        <dbReference type="EMBL" id="GBM82328.1"/>
    </source>
</evidence>
<comment type="caution">
    <text evidence="2">The sequence shown here is derived from an EMBL/GenBank/DDBJ whole genome shotgun (WGS) entry which is preliminary data.</text>
</comment>
<dbReference type="Proteomes" id="UP000499080">
    <property type="component" value="Unassembled WGS sequence"/>
</dbReference>
<dbReference type="EMBL" id="BGPR01003005">
    <property type="protein sequence ID" value="GBM82328.1"/>
    <property type="molecule type" value="Genomic_DNA"/>
</dbReference>
<feature type="compositionally biased region" description="Basic and acidic residues" evidence="1">
    <location>
        <begin position="46"/>
        <end position="57"/>
    </location>
</feature>
<gene>
    <name evidence="2" type="ORF">AVEN_54763_1</name>
</gene>
<reference evidence="2 3" key="1">
    <citation type="journal article" date="2019" name="Sci. Rep.">
        <title>Orb-weaving spider Araneus ventricosus genome elucidates the spidroin gene catalogue.</title>
        <authorList>
            <person name="Kono N."/>
            <person name="Nakamura H."/>
            <person name="Ohtoshi R."/>
            <person name="Moran D.A.P."/>
            <person name="Shinohara A."/>
            <person name="Yoshida Y."/>
            <person name="Fujiwara M."/>
            <person name="Mori M."/>
            <person name="Tomita M."/>
            <person name="Arakawa K."/>
        </authorList>
    </citation>
    <scope>NUCLEOTIDE SEQUENCE [LARGE SCALE GENOMIC DNA]</scope>
</reference>
<evidence type="ECO:0000313" key="3">
    <source>
        <dbReference type="Proteomes" id="UP000499080"/>
    </source>
</evidence>
<organism evidence="2 3">
    <name type="scientific">Araneus ventricosus</name>
    <name type="common">Orbweaver spider</name>
    <name type="synonym">Epeira ventricosa</name>
    <dbReference type="NCBI Taxonomy" id="182803"/>
    <lineage>
        <taxon>Eukaryota</taxon>
        <taxon>Metazoa</taxon>
        <taxon>Ecdysozoa</taxon>
        <taxon>Arthropoda</taxon>
        <taxon>Chelicerata</taxon>
        <taxon>Arachnida</taxon>
        <taxon>Araneae</taxon>
        <taxon>Araneomorphae</taxon>
        <taxon>Entelegynae</taxon>
        <taxon>Araneoidea</taxon>
        <taxon>Araneidae</taxon>
        <taxon>Araneus</taxon>
    </lineage>
</organism>
<name>A0A4Y2IWP0_ARAVE</name>
<feature type="region of interest" description="Disordered" evidence="1">
    <location>
        <begin position="39"/>
        <end position="58"/>
    </location>
</feature>